<evidence type="ECO:0000256" key="8">
    <source>
        <dbReference type="PROSITE-ProRule" id="PRU01360"/>
    </source>
</evidence>
<dbReference type="GO" id="GO:0009279">
    <property type="term" value="C:cell outer membrane"/>
    <property type="evidence" value="ECO:0007669"/>
    <property type="project" value="UniProtKB-SubCell"/>
</dbReference>
<keyword evidence="5 9" id="KW-0798">TonB box</keyword>
<name>A0A432ZTP3_9GAMM</name>
<dbReference type="PROSITE" id="PS52016">
    <property type="entry name" value="TONB_DEPENDENT_REC_3"/>
    <property type="match status" value="1"/>
</dbReference>
<keyword evidence="3 8" id="KW-1134">Transmembrane beta strand</keyword>
<keyword evidence="10" id="KW-0732">Signal</keyword>
<protein>
    <submittedName>
        <fullName evidence="13">TonB-dependent receptor</fullName>
    </submittedName>
</protein>
<accession>A0A432ZTP3</accession>
<dbReference type="Gene3D" id="2.40.170.20">
    <property type="entry name" value="TonB-dependent receptor, beta-barrel domain"/>
    <property type="match status" value="1"/>
</dbReference>
<feature type="domain" description="TonB-dependent receptor plug" evidence="12">
    <location>
        <begin position="40"/>
        <end position="143"/>
    </location>
</feature>
<keyword evidence="14" id="KW-1185">Reference proteome</keyword>
<comment type="caution">
    <text evidence="13">The sequence shown here is derived from an EMBL/GenBank/DDBJ whole genome shotgun (WGS) entry which is preliminary data.</text>
</comment>
<evidence type="ECO:0000313" key="14">
    <source>
        <dbReference type="Proteomes" id="UP000287996"/>
    </source>
</evidence>
<sequence length="695" mass="76269">MKKTYLALLLIAATAPAFAQQAAVDETLTITASRTDETAASIPSTVTVIDGESLRRQLSVANSLSDILGNLLPSFSPSRQKMTSAGESLRGREPLYLIDGVPQSNPLRNGSRDANTIDPMLIERVEVIHGASAIQGMGASGGIINIVTKSAARGQQNEVSAGVSAPTSETSTGLSYHAGYLFRHQAQDWNMLIGAHLRENGMYVDGNGDLVGIDSTQGDTMDSGSFDVFAKLQFMLDSTQQLQVMVNHYDIQGNGDYNAFGGDRAAGEPTISIEQPVPGDAAENRVTTASATYQNRDILHAELTWQLFLQDFSALYGGGTYATFQDPALPDNFFDQSRNDSQKYGSRLTLSWRDVVGTPVDISTGIDYLNDSTYQELAQSGRKWVPETEFDNWAPYLQARYQQNGLTLSAGLRYEYGQLKVGDFTTLASYGSQFVEGGEPSFNELLSNVGAVYQLTDNWRVFASYSEGFSMADIGRVLRGINQPNQSVESFLNLQPVLADNREVGIEYHGNLGQLSLSYFESDSDLGSRLQADADGIYSVKRERTEINGIEASGRYALATNADVGFNYANTDGEYDSNADGKVDTDLSGQNIAPERMNIYWNQQWSDRIGTRLQWNKLFSRAFNDGTMGANDFDGYSTWDLTALIETANYGEFTVGIENLTDKFYFTYYAQTAGNDSRNFAGRGRVVSVNWQYAW</sequence>
<dbReference type="InterPro" id="IPR039426">
    <property type="entry name" value="TonB-dep_rcpt-like"/>
</dbReference>
<evidence type="ECO:0000259" key="11">
    <source>
        <dbReference type="Pfam" id="PF00593"/>
    </source>
</evidence>
<dbReference type="Pfam" id="PF00593">
    <property type="entry name" value="TonB_dep_Rec_b-barrel"/>
    <property type="match status" value="1"/>
</dbReference>
<comment type="subcellular location">
    <subcellularLocation>
        <location evidence="1 8">Cell outer membrane</location>
        <topology evidence="1 8">Multi-pass membrane protein</topology>
    </subcellularLocation>
</comment>
<evidence type="ECO:0000259" key="12">
    <source>
        <dbReference type="Pfam" id="PF07715"/>
    </source>
</evidence>
<evidence type="ECO:0000256" key="10">
    <source>
        <dbReference type="SAM" id="SignalP"/>
    </source>
</evidence>
<evidence type="ECO:0000256" key="4">
    <source>
        <dbReference type="ARBA" id="ARBA00022692"/>
    </source>
</evidence>
<keyword evidence="4 8" id="KW-0812">Transmembrane</keyword>
<evidence type="ECO:0000256" key="9">
    <source>
        <dbReference type="RuleBase" id="RU003357"/>
    </source>
</evidence>
<evidence type="ECO:0000256" key="6">
    <source>
        <dbReference type="ARBA" id="ARBA00023136"/>
    </source>
</evidence>
<dbReference type="RefSeq" id="WP_126841106.1">
    <property type="nucleotide sequence ID" value="NZ_PIQH01000002.1"/>
</dbReference>
<feature type="signal peptide" evidence="10">
    <location>
        <begin position="1"/>
        <end position="19"/>
    </location>
</feature>
<dbReference type="CDD" id="cd01347">
    <property type="entry name" value="ligand_gated_channel"/>
    <property type="match status" value="1"/>
</dbReference>
<dbReference type="OrthoDB" id="8670144at2"/>
<evidence type="ECO:0000256" key="2">
    <source>
        <dbReference type="ARBA" id="ARBA00022448"/>
    </source>
</evidence>
<keyword evidence="6 8" id="KW-0472">Membrane</keyword>
<keyword evidence="13" id="KW-0675">Receptor</keyword>
<gene>
    <name evidence="13" type="ORF">CWI84_03090</name>
</gene>
<feature type="chain" id="PRO_5018986286" evidence="10">
    <location>
        <begin position="20"/>
        <end position="695"/>
    </location>
</feature>
<dbReference type="GO" id="GO:0015344">
    <property type="term" value="F:siderophore uptake transmembrane transporter activity"/>
    <property type="evidence" value="ECO:0007669"/>
    <property type="project" value="TreeGrafter"/>
</dbReference>
<dbReference type="PANTHER" id="PTHR30069">
    <property type="entry name" value="TONB-DEPENDENT OUTER MEMBRANE RECEPTOR"/>
    <property type="match status" value="1"/>
</dbReference>
<dbReference type="InterPro" id="IPR012910">
    <property type="entry name" value="Plug_dom"/>
</dbReference>
<dbReference type="Pfam" id="PF07715">
    <property type="entry name" value="Plug"/>
    <property type="match status" value="1"/>
</dbReference>
<evidence type="ECO:0000256" key="5">
    <source>
        <dbReference type="ARBA" id="ARBA00023077"/>
    </source>
</evidence>
<dbReference type="SUPFAM" id="SSF56935">
    <property type="entry name" value="Porins"/>
    <property type="match status" value="1"/>
</dbReference>
<dbReference type="EMBL" id="PIQH01000002">
    <property type="protein sequence ID" value="RUO81188.1"/>
    <property type="molecule type" value="Genomic_DNA"/>
</dbReference>
<organism evidence="13 14">
    <name type="scientific">Idiomarina tyrosinivorans</name>
    <dbReference type="NCBI Taxonomy" id="1445662"/>
    <lineage>
        <taxon>Bacteria</taxon>
        <taxon>Pseudomonadati</taxon>
        <taxon>Pseudomonadota</taxon>
        <taxon>Gammaproteobacteria</taxon>
        <taxon>Alteromonadales</taxon>
        <taxon>Idiomarinaceae</taxon>
        <taxon>Idiomarina</taxon>
    </lineage>
</organism>
<evidence type="ECO:0000313" key="13">
    <source>
        <dbReference type="EMBL" id="RUO81188.1"/>
    </source>
</evidence>
<dbReference type="InterPro" id="IPR037066">
    <property type="entry name" value="Plug_dom_sf"/>
</dbReference>
<dbReference type="PANTHER" id="PTHR30069:SF42">
    <property type="entry name" value="FERRIC AEROBACTIN RECEPTOR"/>
    <property type="match status" value="1"/>
</dbReference>
<keyword evidence="7 8" id="KW-0998">Cell outer membrane</keyword>
<evidence type="ECO:0000256" key="7">
    <source>
        <dbReference type="ARBA" id="ARBA00023237"/>
    </source>
</evidence>
<dbReference type="InterPro" id="IPR036942">
    <property type="entry name" value="Beta-barrel_TonB_sf"/>
</dbReference>
<dbReference type="GO" id="GO:0044718">
    <property type="term" value="P:siderophore transmembrane transport"/>
    <property type="evidence" value="ECO:0007669"/>
    <property type="project" value="TreeGrafter"/>
</dbReference>
<dbReference type="Proteomes" id="UP000287996">
    <property type="component" value="Unassembled WGS sequence"/>
</dbReference>
<keyword evidence="2 8" id="KW-0813">Transport</keyword>
<comment type="similarity">
    <text evidence="8 9">Belongs to the TonB-dependent receptor family.</text>
</comment>
<reference evidence="13 14" key="1">
    <citation type="journal article" date="2011" name="Front. Microbiol.">
        <title>Genomic signatures of strain selection and enhancement in Bacillus atrophaeus var. globigii, a historical biowarfare simulant.</title>
        <authorList>
            <person name="Gibbons H.S."/>
            <person name="Broomall S.M."/>
            <person name="McNew L.A."/>
            <person name="Daligault H."/>
            <person name="Chapman C."/>
            <person name="Bruce D."/>
            <person name="Karavis M."/>
            <person name="Krepps M."/>
            <person name="McGregor P.A."/>
            <person name="Hong C."/>
            <person name="Park K.H."/>
            <person name="Akmal A."/>
            <person name="Feldman A."/>
            <person name="Lin J.S."/>
            <person name="Chang W.E."/>
            <person name="Higgs B.W."/>
            <person name="Demirev P."/>
            <person name="Lindquist J."/>
            <person name="Liem A."/>
            <person name="Fochler E."/>
            <person name="Read T.D."/>
            <person name="Tapia R."/>
            <person name="Johnson S."/>
            <person name="Bishop-Lilly K.A."/>
            <person name="Detter C."/>
            <person name="Han C."/>
            <person name="Sozhamannan S."/>
            <person name="Rosenzweig C.N."/>
            <person name="Skowronski E.W."/>
        </authorList>
    </citation>
    <scope>NUCLEOTIDE SEQUENCE [LARGE SCALE GENOMIC DNA]</scope>
    <source>
        <strain evidence="13 14">CC-PW-9</strain>
    </source>
</reference>
<dbReference type="AlphaFoldDB" id="A0A432ZTP3"/>
<evidence type="ECO:0000256" key="1">
    <source>
        <dbReference type="ARBA" id="ARBA00004571"/>
    </source>
</evidence>
<dbReference type="Gene3D" id="2.170.130.10">
    <property type="entry name" value="TonB-dependent receptor, plug domain"/>
    <property type="match status" value="1"/>
</dbReference>
<evidence type="ECO:0000256" key="3">
    <source>
        <dbReference type="ARBA" id="ARBA00022452"/>
    </source>
</evidence>
<proteinExistence type="inferred from homology"/>
<dbReference type="InterPro" id="IPR000531">
    <property type="entry name" value="Beta-barrel_TonB"/>
</dbReference>
<feature type="domain" description="TonB-dependent receptor-like beta-barrel" evidence="11">
    <location>
        <begin position="252"/>
        <end position="660"/>
    </location>
</feature>